<protein>
    <submittedName>
        <fullName evidence="1">Uncharacterized protein</fullName>
    </submittedName>
</protein>
<reference evidence="2" key="1">
    <citation type="journal article" date="2012" name="Science">
        <title>The Paleozoic origin of enzymatic lignin decomposition reconstructed from 31 fungal genomes.</title>
        <authorList>
            <person name="Floudas D."/>
            <person name="Binder M."/>
            <person name="Riley R."/>
            <person name="Barry K."/>
            <person name="Blanchette R.A."/>
            <person name="Henrissat B."/>
            <person name="Martinez A.T."/>
            <person name="Otillar R."/>
            <person name="Spatafora J.W."/>
            <person name="Yadav J.S."/>
            <person name="Aerts A."/>
            <person name="Benoit I."/>
            <person name="Boyd A."/>
            <person name="Carlson A."/>
            <person name="Copeland A."/>
            <person name="Coutinho P.M."/>
            <person name="de Vries R.P."/>
            <person name="Ferreira P."/>
            <person name="Findley K."/>
            <person name="Foster B."/>
            <person name="Gaskell J."/>
            <person name="Glotzer D."/>
            <person name="Gorecki P."/>
            <person name="Heitman J."/>
            <person name="Hesse C."/>
            <person name="Hori C."/>
            <person name="Igarashi K."/>
            <person name="Jurgens J.A."/>
            <person name="Kallen N."/>
            <person name="Kersten P."/>
            <person name="Kohler A."/>
            <person name="Kuees U."/>
            <person name="Kumar T.K.A."/>
            <person name="Kuo A."/>
            <person name="LaButti K."/>
            <person name="Larrondo L.F."/>
            <person name="Lindquist E."/>
            <person name="Ling A."/>
            <person name="Lombard V."/>
            <person name="Lucas S."/>
            <person name="Lundell T."/>
            <person name="Martin R."/>
            <person name="McLaughlin D.J."/>
            <person name="Morgenstern I."/>
            <person name="Morin E."/>
            <person name="Murat C."/>
            <person name="Nagy L.G."/>
            <person name="Nolan M."/>
            <person name="Ohm R.A."/>
            <person name="Patyshakuliyeva A."/>
            <person name="Rokas A."/>
            <person name="Ruiz-Duenas F.J."/>
            <person name="Sabat G."/>
            <person name="Salamov A."/>
            <person name="Samejima M."/>
            <person name="Schmutz J."/>
            <person name="Slot J.C."/>
            <person name="St John F."/>
            <person name="Stenlid J."/>
            <person name="Sun H."/>
            <person name="Sun S."/>
            <person name="Syed K."/>
            <person name="Tsang A."/>
            <person name="Wiebenga A."/>
            <person name="Young D."/>
            <person name="Pisabarro A."/>
            <person name="Eastwood D.C."/>
            <person name="Martin F."/>
            <person name="Cullen D."/>
            <person name="Grigoriev I.V."/>
            <person name="Hibbett D.S."/>
        </authorList>
    </citation>
    <scope>NUCLEOTIDE SEQUENCE [LARGE SCALE GENOMIC DNA]</scope>
    <source>
        <strain evidence="2">RWD-64-598 SS2</strain>
    </source>
</reference>
<accession>A0A5M3MQA4</accession>
<dbReference type="GeneID" id="19209171"/>
<dbReference type="EMBL" id="JH711579">
    <property type="protein sequence ID" value="EIW80865.1"/>
    <property type="molecule type" value="Genomic_DNA"/>
</dbReference>
<dbReference type="AlphaFoldDB" id="A0A5M3MQA4"/>
<organism evidence="1 2">
    <name type="scientific">Coniophora puteana (strain RWD-64-598)</name>
    <name type="common">Brown rot fungus</name>
    <dbReference type="NCBI Taxonomy" id="741705"/>
    <lineage>
        <taxon>Eukaryota</taxon>
        <taxon>Fungi</taxon>
        <taxon>Dikarya</taxon>
        <taxon>Basidiomycota</taxon>
        <taxon>Agaricomycotina</taxon>
        <taxon>Agaricomycetes</taxon>
        <taxon>Agaricomycetidae</taxon>
        <taxon>Boletales</taxon>
        <taxon>Coniophorineae</taxon>
        <taxon>Coniophoraceae</taxon>
        <taxon>Coniophora</taxon>
    </lineage>
</organism>
<proteinExistence type="predicted"/>
<dbReference type="RefSeq" id="XP_007769148.1">
    <property type="nucleotide sequence ID" value="XM_007770958.1"/>
</dbReference>
<evidence type="ECO:0000313" key="1">
    <source>
        <dbReference type="EMBL" id="EIW80865.1"/>
    </source>
</evidence>
<comment type="caution">
    <text evidence="1">The sequence shown here is derived from an EMBL/GenBank/DDBJ whole genome shotgun (WGS) entry which is preliminary data.</text>
</comment>
<evidence type="ECO:0000313" key="2">
    <source>
        <dbReference type="Proteomes" id="UP000053558"/>
    </source>
</evidence>
<dbReference type="Proteomes" id="UP000053558">
    <property type="component" value="Unassembled WGS sequence"/>
</dbReference>
<sequence length="503" mass="56385">MPDRVRDLSLGPYQPDHPYAVYNIYGRNSTSSVEERTVSPNVYTGNTAISESSSNVINSTRSLADTLDKIRITRLRYAALMKRLRGPVLAQCMGVTFDLMAEGLVQWNSYLNLMSFMTGEELPVPLPLNKDAIGMFLVWHDTSSDSPLFEESLISLHFYLTSAVGDPLTRIIPISNGRCGKWVSGSSIQYYFNSLCGFLAVHSDEITEVLSFTLATLRFLLSMDSMQYNNMEFHDRSYIRRYRFLKPAVIRHINSLAFNKRLLQTFNLIADGLSDWITYVMLLSLMTQEHTVYCTSAIQPLWECITVAATEFPSSTQFVRDGRYVVINSPYIAMTNATVSLDILRIFTATRSSFPPAWSDESLFGIPTVGLGYGNMMICGSDGNGASMVGGRLHIHFSLVPSLDHIAALNFNQLLSYGRLILLKHSVVYFTFDMPVVGVLTDLMGGDMSRRRMRLANCRPLHMNLAFWAAQSTGFTVDPLAEWPMIYLRAGTTSGSPKNCESY</sequence>
<dbReference type="KEGG" id="cput:CONPUDRAFT_73877"/>
<keyword evidence="2" id="KW-1185">Reference proteome</keyword>
<gene>
    <name evidence="1" type="ORF">CONPUDRAFT_73877</name>
</gene>
<name>A0A5M3MQA4_CONPW</name>